<dbReference type="AlphaFoldDB" id="A0A8I1LP71"/>
<proteinExistence type="predicted"/>
<accession>A0A8I1LP71</accession>
<name>A0A8I1LP71_PAEPO</name>
<protein>
    <submittedName>
        <fullName evidence="1">Uncharacterized protein</fullName>
    </submittedName>
</protein>
<sequence length="134" mass="15695">MKIDKINDTYYAGFEGEPEIRLIYTNSDKCYVLKIWNGYFDTLMDCLVQLESAQSNILSEYYAHEGWYEESPWEVENIRETLQLFDSFDIKYLTEEEAKSLTNILPVLPDLKNDIIILLQKAVNGNGNVFIEYD</sequence>
<organism evidence="1 2">
    <name type="scientific">Paenibacillus polymyxa</name>
    <name type="common">Bacillus polymyxa</name>
    <dbReference type="NCBI Taxonomy" id="1406"/>
    <lineage>
        <taxon>Bacteria</taxon>
        <taxon>Bacillati</taxon>
        <taxon>Bacillota</taxon>
        <taxon>Bacilli</taxon>
        <taxon>Bacillales</taxon>
        <taxon>Paenibacillaceae</taxon>
        <taxon>Paenibacillus</taxon>
    </lineage>
</organism>
<evidence type="ECO:0000313" key="2">
    <source>
        <dbReference type="Proteomes" id="UP000650605"/>
    </source>
</evidence>
<gene>
    <name evidence="1" type="ORF">JDW19_00890</name>
</gene>
<dbReference type="Proteomes" id="UP000650605">
    <property type="component" value="Unassembled WGS sequence"/>
</dbReference>
<dbReference type="EMBL" id="JAEHFQ010000001">
    <property type="protein sequence ID" value="MBM0631690.1"/>
    <property type="molecule type" value="Genomic_DNA"/>
</dbReference>
<dbReference type="RefSeq" id="WP_165145170.1">
    <property type="nucleotide sequence ID" value="NZ_JAEHFQ010000001.1"/>
</dbReference>
<reference evidence="1" key="1">
    <citation type="submission" date="2020-12" db="EMBL/GenBank/DDBJ databases">
        <title>Paenibacillus polymyxa LMG 27872: a double-edged sword.</title>
        <authorList>
            <person name="Langendries S."/>
            <person name="Garcia Mendez S."/>
            <person name="Beirinckx S."/>
            <person name="Viaene T."/>
            <person name="Baeyen S."/>
            <person name="Goeminne G."/>
            <person name="Willems A."/>
            <person name="Debode J."/>
            <person name="Goormachtig S."/>
        </authorList>
    </citation>
    <scope>NUCLEOTIDE SEQUENCE</scope>
    <source>
        <strain evidence="1">LMG 27872</strain>
    </source>
</reference>
<comment type="caution">
    <text evidence="1">The sequence shown here is derived from an EMBL/GenBank/DDBJ whole genome shotgun (WGS) entry which is preliminary data.</text>
</comment>
<evidence type="ECO:0000313" key="1">
    <source>
        <dbReference type="EMBL" id="MBM0631690.1"/>
    </source>
</evidence>